<dbReference type="AlphaFoldDB" id="A0A4V5NXF0"/>
<keyword evidence="1" id="KW-0732">Signal</keyword>
<keyword evidence="3" id="KW-1185">Reference proteome</keyword>
<dbReference type="RefSeq" id="WP_136865030.1">
    <property type="nucleotide sequence ID" value="NZ_SWCJ01000021.1"/>
</dbReference>
<sequence length="107" mass="11764">MNLILRFASALTCVLAVMFSPKLAADTSGLILTKQECDGTKCVWVWQYHKGWAPDANALRELYDYGRHLSAGTTVITENIKQRTLTLSVEQSKALTALQPVSCDATC</sequence>
<name>A0A4V5NXF0_9GAMM</name>
<organism evidence="2 3">
    <name type="scientific">Ferrimonas aestuarii</name>
    <dbReference type="NCBI Taxonomy" id="2569539"/>
    <lineage>
        <taxon>Bacteria</taxon>
        <taxon>Pseudomonadati</taxon>
        <taxon>Pseudomonadota</taxon>
        <taxon>Gammaproteobacteria</taxon>
        <taxon>Alteromonadales</taxon>
        <taxon>Ferrimonadaceae</taxon>
        <taxon>Ferrimonas</taxon>
    </lineage>
</organism>
<evidence type="ECO:0000313" key="2">
    <source>
        <dbReference type="EMBL" id="TKB50755.1"/>
    </source>
</evidence>
<dbReference type="Proteomes" id="UP000305675">
    <property type="component" value="Unassembled WGS sequence"/>
</dbReference>
<feature type="signal peptide" evidence="1">
    <location>
        <begin position="1"/>
        <end position="24"/>
    </location>
</feature>
<proteinExistence type="predicted"/>
<comment type="caution">
    <text evidence="2">The sequence shown here is derived from an EMBL/GenBank/DDBJ whole genome shotgun (WGS) entry which is preliminary data.</text>
</comment>
<evidence type="ECO:0000313" key="3">
    <source>
        <dbReference type="Proteomes" id="UP000305675"/>
    </source>
</evidence>
<protein>
    <submittedName>
        <fullName evidence="2">Uncharacterized protein</fullName>
    </submittedName>
</protein>
<evidence type="ECO:0000256" key="1">
    <source>
        <dbReference type="SAM" id="SignalP"/>
    </source>
</evidence>
<dbReference type="EMBL" id="SWCJ01000021">
    <property type="protein sequence ID" value="TKB50755.1"/>
    <property type="molecule type" value="Genomic_DNA"/>
</dbReference>
<reference evidence="2 3" key="1">
    <citation type="submission" date="2019-04" db="EMBL/GenBank/DDBJ databases">
        <authorList>
            <person name="Hwang J.C."/>
        </authorList>
    </citation>
    <scope>NUCLEOTIDE SEQUENCE [LARGE SCALE GENOMIC DNA]</scope>
    <source>
        <strain evidence="2 3">IMCC35002</strain>
    </source>
</reference>
<gene>
    <name evidence="2" type="ORF">FCL42_19095</name>
</gene>
<feature type="chain" id="PRO_5020833029" evidence="1">
    <location>
        <begin position="25"/>
        <end position="107"/>
    </location>
</feature>
<accession>A0A4V5NXF0</accession>